<evidence type="ECO:0000313" key="1">
    <source>
        <dbReference type="EMBL" id="KAG5592076.1"/>
    </source>
</evidence>
<organism evidence="1 2">
    <name type="scientific">Solanum commersonii</name>
    <name type="common">Commerson's wild potato</name>
    <name type="synonym">Commerson's nightshade</name>
    <dbReference type="NCBI Taxonomy" id="4109"/>
    <lineage>
        <taxon>Eukaryota</taxon>
        <taxon>Viridiplantae</taxon>
        <taxon>Streptophyta</taxon>
        <taxon>Embryophyta</taxon>
        <taxon>Tracheophyta</taxon>
        <taxon>Spermatophyta</taxon>
        <taxon>Magnoliopsida</taxon>
        <taxon>eudicotyledons</taxon>
        <taxon>Gunneridae</taxon>
        <taxon>Pentapetalae</taxon>
        <taxon>asterids</taxon>
        <taxon>lamiids</taxon>
        <taxon>Solanales</taxon>
        <taxon>Solanaceae</taxon>
        <taxon>Solanoideae</taxon>
        <taxon>Solaneae</taxon>
        <taxon>Solanum</taxon>
    </lineage>
</organism>
<gene>
    <name evidence="1" type="ORF">H5410_042590</name>
</gene>
<evidence type="ECO:0000313" key="2">
    <source>
        <dbReference type="Proteomes" id="UP000824120"/>
    </source>
</evidence>
<sequence length="99" mass="11428">MAIRSETHPPKGKVTLGTIMETTMDVSRMIRHMHERLTAIEDGLSRKDETWPKEREFTLSSYVAEAQGKGEMRELKEKSKLLLAEHKEMREEVGVERSS</sequence>
<dbReference type="AlphaFoldDB" id="A0A9J5XY24"/>
<dbReference type="EMBL" id="JACXVP010000008">
    <property type="protein sequence ID" value="KAG5592076.1"/>
    <property type="molecule type" value="Genomic_DNA"/>
</dbReference>
<keyword evidence="2" id="KW-1185">Reference proteome</keyword>
<reference evidence="1 2" key="1">
    <citation type="submission" date="2020-09" db="EMBL/GenBank/DDBJ databases">
        <title>De no assembly of potato wild relative species, Solanum commersonii.</title>
        <authorList>
            <person name="Cho K."/>
        </authorList>
    </citation>
    <scope>NUCLEOTIDE SEQUENCE [LARGE SCALE GENOMIC DNA]</scope>
    <source>
        <strain evidence="1">LZ3.2</strain>
        <tissue evidence="1">Leaf</tissue>
    </source>
</reference>
<accession>A0A9J5XY24</accession>
<protein>
    <submittedName>
        <fullName evidence="1">Uncharacterized protein</fullName>
    </submittedName>
</protein>
<comment type="caution">
    <text evidence="1">The sequence shown here is derived from an EMBL/GenBank/DDBJ whole genome shotgun (WGS) entry which is preliminary data.</text>
</comment>
<proteinExistence type="predicted"/>
<name>A0A9J5XY24_SOLCO</name>
<dbReference type="Proteomes" id="UP000824120">
    <property type="component" value="Chromosome 8"/>
</dbReference>